<feature type="region of interest" description="Disordered" evidence="1">
    <location>
        <begin position="351"/>
        <end position="377"/>
    </location>
</feature>
<reference evidence="4 5" key="1">
    <citation type="journal article" date="2011" name="Nat. Biotechnol.">
        <title>Comparative genomic analysis of the thermophilic biomass-degrading fungi Myceliophthora thermophila and Thielavia terrestris.</title>
        <authorList>
            <person name="Berka R.M."/>
            <person name="Grigoriev I.V."/>
            <person name="Otillar R."/>
            <person name="Salamov A."/>
            <person name="Grimwood J."/>
            <person name="Reid I."/>
            <person name="Ishmael N."/>
            <person name="John T."/>
            <person name="Darmond C."/>
            <person name="Moisan M.-C."/>
            <person name="Henrissat B."/>
            <person name="Coutinho P.M."/>
            <person name="Lombard V."/>
            <person name="Natvig D.O."/>
            <person name="Lindquist E."/>
            <person name="Schmutz J."/>
            <person name="Lucas S."/>
            <person name="Harris P."/>
            <person name="Powlowski J."/>
            <person name="Bellemare A."/>
            <person name="Taylor D."/>
            <person name="Butler G."/>
            <person name="de Vries R.P."/>
            <person name="Allijn I.E."/>
            <person name="van den Brink J."/>
            <person name="Ushinsky S."/>
            <person name="Storms R."/>
            <person name="Powell A.J."/>
            <person name="Paulsen I.T."/>
            <person name="Elbourne L.D.H."/>
            <person name="Baker S.E."/>
            <person name="Magnuson J."/>
            <person name="LaBoissiere S."/>
            <person name="Clutterbuck A.J."/>
            <person name="Martinez D."/>
            <person name="Wogulis M."/>
            <person name="de Leon A.L."/>
            <person name="Rey M.W."/>
            <person name="Tsang A."/>
        </authorList>
    </citation>
    <scope>NUCLEOTIDE SEQUENCE [LARGE SCALE GENOMIC DNA]</scope>
    <source>
        <strain evidence="5">ATCC 38088 / NRRL 8126</strain>
    </source>
</reference>
<evidence type="ECO:0000256" key="1">
    <source>
        <dbReference type="SAM" id="MobiDB-lite"/>
    </source>
</evidence>
<keyword evidence="5" id="KW-1185">Reference proteome</keyword>
<evidence type="ECO:0000256" key="3">
    <source>
        <dbReference type="SAM" id="SignalP"/>
    </source>
</evidence>
<protein>
    <submittedName>
        <fullName evidence="4">Uncharacterized protein</fullName>
    </submittedName>
</protein>
<dbReference type="AlphaFoldDB" id="G2R6M5"/>
<organism evidence="4 5">
    <name type="scientific">Thermothielavioides terrestris (strain ATCC 38088 / NRRL 8126)</name>
    <name type="common">Thielavia terrestris</name>
    <dbReference type="NCBI Taxonomy" id="578455"/>
    <lineage>
        <taxon>Eukaryota</taxon>
        <taxon>Fungi</taxon>
        <taxon>Dikarya</taxon>
        <taxon>Ascomycota</taxon>
        <taxon>Pezizomycotina</taxon>
        <taxon>Sordariomycetes</taxon>
        <taxon>Sordariomycetidae</taxon>
        <taxon>Sordariales</taxon>
        <taxon>Chaetomiaceae</taxon>
        <taxon>Thermothielavioides</taxon>
        <taxon>Thermothielavioides terrestris</taxon>
    </lineage>
</organism>
<accession>G2R6M5</accession>
<dbReference type="Proteomes" id="UP000008181">
    <property type="component" value="Chromosome 3"/>
</dbReference>
<keyword evidence="2" id="KW-0812">Transmembrane</keyword>
<evidence type="ECO:0000313" key="5">
    <source>
        <dbReference type="Proteomes" id="UP000008181"/>
    </source>
</evidence>
<sequence>MATARPSMARLAVFAALLGQLQPALATFYTVTSYYALSTRTTKYVEDCTECDVYTYTSTLTLKPTVTPTARPISSDTDIDTYEDVEIVSVFVPVDAVPSSDILTALPTPTYGIFTDYAVPVTWTAPASCPTAFTVVTYAYYYPPYEVTAHLSPISTATSLYTDTEEGSVHTHVTYFLASTAVPSTVANTATNVIYTRYVERCINPTAGFDAVSGGGDDSGSGGGGSSGSDDDDDWDVCSAMTGCVRVATYAIVLASVLPAIFLLGFVESYFWFRRLMLGKSALRLGTICWCCISLWVICMTQHQPARSPEDQVLLRQYWDTLSAGTRLKYWFRHGFRWRYPVELLGNPNGNNPAVVPMPPPPPPGGADGGDGAEKMPPAAQAQPVYVMAPYPGQQQPVPGQNGYAPAAPAGFVPAQGYGVPVQYMATAQPGVGAAAAAAAAGQPQTHPGSVPSPSPVSPSAEQSSHTTPPPQEQTQQPRPPGGQPQELPLTPPGGDQPHELPNSPPAGQPPR</sequence>
<dbReference type="KEGG" id="ttt:THITE_165525"/>
<dbReference type="RefSeq" id="XP_003653993.1">
    <property type="nucleotide sequence ID" value="XM_003653945.1"/>
</dbReference>
<name>G2R6M5_THETT</name>
<feature type="compositionally biased region" description="Pro residues" evidence="1">
    <location>
        <begin position="503"/>
        <end position="512"/>
    </location>
</feature>
<keyword evidence="3" id="KW-0732">Signal</keyword>
<feature type="chain" id="PRO_5003436326" evidence="3">
    <location>
        <begin position="27"/>
        <end position="512"/>
    </location>
</feature>
<dbReference type="GeneID" id="11516497"/>
<dbReference type="EMBL" id="CP003011">
    <property type="protein sequence ID" value="AEO67657.1"/>
    <property type="molecule type" value="Genomic_DNA"/>
</dbReference>
<dbReference type="eggNOG" id="ENOG502SNJZ">
    <property type="taxonomic scope" value="Eukaryota"/>
</dbReference>
<dbReference type="HOGENOM" id="CLU_529102_0_0_1"/>
<dbReference type="OrthoDB" id="3795566at2759"/>
<feature type="signal peptide" evidence="3">
    <location>
        <begin position="1"/>
        <end position="26"/>
    </location>
</feature>
<proteinExistence type="predicted"/>
<feature type="compositionally biased region" description="Low complexity" evidence="1">
    <location>
        <begin position="437"/>
        <end position="450"/>
    </location>
</feature>
<feature type="compositionally biased region" description="Pro residues" evidence="1">
    <location>
        <begin position="356"/>
        <end position="365"/>
    </location>
</feature>
<feature type="transmembrane region" description="Helical" evidence="2">
    <location>
        <begin position="247"/>
        <end position="273"/>
    </location>
</feature>
<keyword evidence="2" id="KW-0472">Membrane</keyword>
<evidence type="ECO:0000256" key="2">
    <source>
        <dbReference type="SAM" id="Phobius"/>
    </source>
</evidence>
<feature type="region of interest" description="Disordered" evidence="1">
    <location>
        <begin position="437"/>
        <end position="512"/>
    </location>
</feature>
<gene>
    <name evidence="4" type="ORF">THITE_165525</name>
</gene>
<feature type="compositionally biased region" description="Pro residues" evidence="1">
    <location>
        <begin position="468"/>
        <end position="483"/>
    </location>
</feature>
<keyword evidence="2" id="KW-1133">Transmembrane helix</keyword>
<evidence type="ECO:0000313" key="4">
    <source>
        <dbReference type="EMBL" id="AEO67657.1"/>
    </source>
</evidence>